<dbReference type="Proteomes" id="UP000729402">
    <property type="component" value="Unassembled WGS sequence"/>
</dbReference>
<reference evidence="2" key="2">
    <citation type="submission" date="2021-02" db="EMBL/GenBank/DDBJ databases">
        <authorList>
            <person name="Kimball J.A."/>
            <person name="Haas M.W."/>
            <person name="Macchietto M."/>
            <person name="Kono T."/>
            <person name="Duquette J."/>
            <person name="Shao M."/>
        </authorList>
    </citation>
    <scope>NUCLEOTIDE SEQUENCE</scope>
    <source>
        <tissue evidence="2">Fresh leaf tissue</tissue>
    </source>
</reference>
<reference evidence="2" key="1">
    <citation type="journal article" date="2021" name="bioRxiv">
        <title>Whole Genome Assembly and Annotation of Northern Wild Rice, Zizania palustris L., Supports a Whole Genome Duplication in the Zizania Genus.</title>
        <authorList>
            <person name="Haas M."/>
            <person name="Kono T."/>
            <person name="Macchietto M."/>
            <person name="Millas R."/>
            <person name="McGilp L."/>
            <person name="Shao M."/>
            <person name="Duquette J."/>
            <person name="Hirsch C.N."/>
            <person name="Kimball J."/>
        </authorList>
    </citation>
    <scope>NUCLEOTIDE SEQUENCE</scope>
    <source>
        <tissue evidence="2">Fresh leaf tissue</tissue>
    </source>
</reference>
<organism evidence="2 3">
    <name type="scientific">Zizania palustris</name>
    <name type="common">Northern wild rice</name>
    <dbReference type="NCBI Taxonomy" id="103762"/>
    <lineage>
        <taxon>Eukaryota</taxon>
        <taxon>Viridiplantae</taxon>
        <taxon>Streptophyta</taxon>
        <taxon>Embryophyta</taxon>
        <taxon>Tracheophyta</taxon>
        <taxon>Spermatophyta</taxon>
        <taxon>Magnoliopsida</taxon>
        <taxon>Liliopsida</taxon>
        <taxon>Poales</taxon>
        <taxon>Poaceae</taxon>
        <taxon>BOP clade</taxon>
        <taxon>Oryzoideae</taxon>
        <taxon>Oryzeae</taxon>
        <taxon>Zizaniinae</taxon>
        <taxon>Zizania</taxon>
    </lineage>
</organism>
<evidence type="ECO:0000313" key="3">
    <source>
        <dbReference type="Proteomes" id="UP000729402"/>
    </source>
</evidence>
<protein>
    <submittedName>
        <fullName evidence="2">Uncharacterized protein</fullName>
    </submittedName>
</protein>
<evidence type="ECO:0000256" key="1">
    <source>
        <dbReference type="SAM" id="MobiDB-lite"/>
    </source>
</evidence>
<feature type="region of interest" description="Disordered" evidence="1">
    <location>
        <begin position="78"/>
        <end position="106"/>
    </location>
</feature>
<dbReference type="EMBL" id="JAAALK010000284">
    <property type="protein sequence ID" value="KAG8068904.1"/>
    <property type="molecule type" value="Genomic_DNA"/>
</dbReference>
<gene>
    <name evidence="2" type="ORF">GUJ93_ZPchr0005g15561</name>
</gene>
<dbReference type="AlphaFoldDB" id="A0A8J5T573"/>
<name>A0A8J5T573_ZIZPA</name>
<evidence type="ECO:0000313" key="2">
    <source>
        <dbReference type="EMBL" id="KAG8068904.1"/>
    </source>
</evidence>
<keyword evidence="3" id="KW-1185">Reference proteome</keyword>
<comment type="caution">
    <text evidence="2">The sequence shown here is derived from an EMBL/GenBank/DDBJ whole genome shotgun (WGS) entry which is preliminary data.</text>
</comment>
<proteinExistence type="predicted"/>
<accession>A0A8J5T573</accession>
<sequence length="106" mass="11844">MPCCPITSHPRRITASHRLFPCLPHAPRLVSSHPRRPMASRRTLPHRTVNYFLVGPAPSLDHASRNIASVMPYRTAPPVPRRQPLATGHWPPAILPAQLRKGEEEG</sequence>